<dbReference type="EMBL" id="JANUCP010000005">
    <property type="protein sequence ID" value="MCS3920220.1"/>
    <property type="molecule type" value="Genomic_DNA"/>
</dbReference>
<protein>
    <submittedName>
        <fullName evidence="5">Ferredoxin</fullName>
    </submittedName>
</protein>
<name>A0ABT2EQT0_9BACT</name>
<dbReference type="Pfam" id="PF17179">
    <property type="entry name" value="Fer4_22"/>
    <property type="match status" value="2"/>
</dbReference>
<dbReference type="PANTHER" id="PTHR40447">
    <property type="entry name" value="ANAEROBIC SULFITE REDUCTASE SUBUNIT A"/>
    <property type="match status" value="1"/>
</dbReference>
<dbReference type="Proteomes" id="UP001204798">
    <property type="component" value="Unassembled WGS sequence"/>
</dbReference>
<evidence type="ECO:0000259" key="4">
    <source>
        <dbReference type="PROSITE" id="PS51379"/>
    </source>
</evidence>
<comment type="caution">
    <text evidence="5">The sequence shown here is derived from an EMBL/GenBank/DDBJ whole genome shotgun (WGS) entry which is preliminary data.</text>
</comment>
<accession>A0ABT2EQT0</accession>
<sequence>MEKRWVSDGNLKAILSELAKDGQLVAPVKIGDEVLFRKVSDVEQICPDTEYVNSFIPPKEFVLPARQTLLSYELDNSRITLHASREDLPEQIIFGIRSCDVAGIEYLTKFLSGEMFGRPDLADELFMERRKRLTILSVVCQQPAETCMCVCCEGGPALESGFDWQLTRLERGWLVEVGSEKGWALVERFRQLVPIAPEEAIAEKEERVRQVVSNFHKFSPHRVQTMAASRMLSKGRLEHAFWQKVGERCVECGGCAFVCPTCYCFNVADLPVEQTIEDDGQLVPLVPGAPTKVPTKGKWERVRCRDSCMLAGYVRHAGGIYPRRTTGERCLTRFFHKLSWQFHFRMGRLGCTGCGRCIVTCMGNIGISQVSEEMVEALTGVPAKEREIVLRNA</sequence>
<reference evidence="5 6" key="1">
    <citation type="submission" date="2022-08" db="EMBL/GenBank/DDBJ databases">
        <title>Bacterial and archaeal communities from various locations to study Microbial Dark Matter (Phase II).</title>
        <authorList>
            <person name="Stepanauskas R."/>
        </authorList>
    </citation>
    <scope>NUCLEOTIDE SEQUENCE [LARGE SCALE GENOMIC DNA]</scope>
    <source>
        <strain evidence="5 6">PD1</strain>
    </source>
</reference>
<gene>
    <name evidence="5" type="ORF">M2350_002649</name>
</gene>
<keyword evidence="6" id="KW-1185">Reference proteome</keyword>
<dbReference type="SUPFAM" id="SSF54862">
    <property type="entry name" value="4Fe-4S ferredoxins"/>
    <property type="match status" value="1"/>
</dbReference>
<organism evidence="5 6">
    <name type="scientific">Candidatus Fervidibacter sacchari</name>
    <dbReference type="NCBI Taxonomy" id="1448929"/>
    <lineage>
        <taxon>Bacteria</taxon>
        <taxon>Candidatus Fervidibacterota</taxon>
        <taxon>Candidatus Fervidibacter</taxon>
    </lineage>
</organism>
<evidence type="ECO:0000256" key="2">
    <source>
        <dbReference type="ARBA" id="ARBA00023004"/>
    </source>
</evidence>
<dbReference type="RefSeq" id="WP_259098594.1">
    <property type="nucleotide sequence ID" value="NZ_CP130454.1"/>
</dbReference>
<dbReference type="PROSITE" id="PS00198">
    <property type="entry name" value="4FE4S_FER_1"/>
    <property type="match status" value="1"/>
</dbReference>
<dbReference type="PANTHER" id="PTHR40447:SF1">
    <property type="entry name" value="ANAEROBIC SULFITE REDUCTASE SUBUNIT A"/>
    <property type="match status" value="1"/>
</dbReference>
<evidence type="ECO:0000313" key="6">
    <source>
        <dbReference type="Proteomes" id="UP001204798"/>
    </source>
</evidence>
<keyword evidence="3" id="KW-0411">Iron-sulfur</keyword>
<feature type="domain" description="4Fe-4S ferredoxin-type" evidence="4">
    <location>
        <begin position="238"/>
        <end position="270"/>
    </location>
</feature>
<evidence type="ECO:0000313" key="5">
    <source>
        <dbReference type="EMBL" id="MCS3920220.1"/>
    </source>
</evidence>
<keyword evidence="1" id="KW-0479">Metal-binding</keyword>
<evidence type="ECO:0000256" key="3">
    <source>
        <dbReference type="ARBA" id="ARBA00023014"/>
    </source>
</evidence>
<dbReference type="PROSITE" id="PS51379">
    <property type="entry name" value="4FE4S_FER_2"/>
    <property type="match status" value="1"/>
</dbReference>
<evidence type="ECO:0000256" key="1">
    <source>
        <dbReference type="ARBA" id="ARBA00022723"/>
    </source>
</evidence>
<dbReference type="InterPro" id="IPR017900">
    <property type="entry name" value="4Fe4S_Fe_S_CS"/>
</dbReference>
<proteinExistence type="predicted"/>
<dbReference type="InterPro" id="IPR017896">
    <property type="entry name" value="4Fe4S_Fe-S-bd"/>
</dbReference>
<keyword evidence="2" id="KW-0408">Iron</keyword>